<dbReference type="Pfam" id="PF03971">
    <property type="entry name" value="IDH"/>
    <property type="match status" value="1"/>
</dbReference>
<reference evidence="1" key="2">
    <citation type="submission" date="2021-04" db="EMBL/GenBank/DDBJ databases">
        <authorList>
            <person name="Gilroy R."/>
        </authorList>
    </citation>
    <scope>NUCLEOTIDE SEQUENCE</scope>
    <source>
        <strain evidence="1">CHK130-7132</strain>
    </source>
</reference>
<name>A0A9D2THF6_9MICO</name>
<dbReference type="EMBL" id="DWWC01000221">
    <property type="protein sequence ID" value="HJC70134.1"/>
    <property type="molecule type" value="Genomic_DNA"/>
</dbReference>
<proteinExistence type="predicted"/>
<dbReference type="InterPro" id="IPR004436">
    <property type="entry name" value="Isocitrate_DH_NADP_mono"/>
</dbReference>
<organism evidence="1 2">
    <name type="scientific">Candidatus Brachybacterium intestinipullorum</name>
    <dbReference type="NCBI Taxonomy" id="2838512"/>
    <lineage>
        <taxon>Bacteria</taxon>
        <taxon>Bacillati</taxon>
        <taxon>Actinomycetota</taxon>
        <taxon>Actinomycetes</taxon>
        <taxon>Micrococcales</taxon>
        <taxon>Dermabacteraceae</taxon>
        <taxon>Brachybacterium</taxon>
    </lineage>
</organism>
<evidence type="ECO:0000313" key="2">
    <source>
        <dbReference type="Proteomes" id="UP000823854"/>
    </source>
</evidence>
<protein>
    <submittedName>
        <fullName evidence="1">NADP-dependent isocitrate dehydrogenase</fullName>
    </submittedName>
</protein>
<accession>A0A9D2THF6</accession>
<dbReference type="AlphaFoldDB" id="A0A9D2THF6"/>
<dbReference type="GO" id="GO:0006099">
    <property type="term" value="P:tricarboxylic acid cycle"/>
    <property type="evidence" value="ECO:0007669"/>
    <property type="project" value="InterPro"/>
</dbReference>
<dbReference type="GO" id="GO:0004450">
    <property type="term" value="F:isocitrate dehydrogenase (NADP+) activity"/>
    <property type="evidence" value="ECO:0007669"/>
    <property type="project" value="InterPro"/>
</dbReference>
<comment type="caution">
    <text evidence="1">The sequence shown here is derived from an EMBL/GenBank/DDBJ whole genome shotgun (WGS) entry which is preliminary data.</text>
</comment>
<gene>
    <name evidence="1" type="ORF">H9932_10760</name>
</gene>
<reference evidence="1" key="1">
    <citation type="journal article" date="2021" name="PeerJ">
        <title>Extensive microbial diversity within the chicken gut microbiome revealed by metagenomics and culture.</title>
        <authorList>
            <person name="Gilroy R."/>
            <person name="Ravi A."/>
            <person name="Getino M."/>
            <person name="Pursley I."/>
            <person name="Horton D.L."/>
            <person name="Alikhan N.F."/>
            <person name="Baker D."/>
            <person name="Gharbi K."/>
            <person name="Hall N."/>
            <person name="Watson M."/>
            <person name="Adriaenssens E.M."/>
            <person name="Foster-Nyarko E."/>
            <person name="Jarju S."/>
            <person name="Secka A."/>
            <person name="Antonio M."/>
            <person name="Oren A."/>
            <person name="Chaudhuri R.R."/>
            <person name="La Ragione R."/>
            <person name="Hildebrand F."/>
            <person name="Pallen M.J."/>
        </authorList>
    </citation>
    <scope>NUCLEOTIDE SEQUENCE</scope>
    <source>
        <strain evidence="1">CHK130-7132</strain>
    </source>
</reference>
<sequence>IAAELLAVQGKPADIGGYYRPDPEKAAAVMRPSATFNRILEEISAAL</sequence>
<feature type="non-terminal residue" evidence="1">
    <location>
        <position position="1"/>
    </location>
</feature>
<evidence type="ECO:0000313" key="1">
    <source>
        <dbReference type="EMBL" id="HJC70134.1"/>
    </source>
</evidence>
<dbReference type="SUPFAM" id="SSF53659">
    <property type="entry name" value="Isocitrate/Isopropylmalate dehydrogenase-like"/>
    <property type="match status" value="1"/>
</dbReference>
<dbReference type="Proteomes" id="UP000823854">
    <property type="component" value="Unassembled WGS sequence"/>
</dbReference>